<evidence type="ECO:0000256" key="3">
    <source>
        <dbReference type="ARBA" id="ARBA00022741"/>
    </source>
</evidence>
<dbReference type="Pfam" id="PF00005">
    <property type="entry name" value="ABC_tran"/>
    <property type="match status" value="1"/>
</dbReference>
<proteinExistence type="inferred from homology"/>
<feature type="region of interest" description="Disordered" evidence="6">
    <location>
        <begin position="234"/>
        <end position="261"/>
    </location>
</feature>
<dbReference type="Gene3D" id="3.40.50.300">
    <property type="entry name" value="P-loop containing nucleotide triphosphate hydrolases"/>
    <property type="match status" value="1"/>
</dbReference>
<dbReference type="SMART" id="SM00382">
    <property type="entry name" value="AAA"/>
    <property type="match status" value="1"/>
</dbReference>
<dbReference type="PANTHER" id="PTHR43820:SF4">
    <property type="entry name" value="HIGH-AFFINITY BRANCHED-CHAIN AMINO ACID TRANSPORT ATP-BINDING PROTEIN LIVF"/>
    <property type="match status" value="1"/>
</dbReference>
<evidence type="ECO:0000259" key="7">
    <source>
        <dbReference type="PROSITE" id="PS50893"/>
    </source>
</evidence>
<evidence type="ECO:0000256" key="6">
    <source>
        <dbReference type="SAM" id="MobiDB-lite"/>
    </source>
</evidence>
<keyword evidence="4 8" id="KW-0067">ATP-binding</keyword>
<dbReference type="EMBL" id="JBIRPU010000055">
    <property type="protein sequence ID" value="MFI0797215.1"/>
    <property type="molecule type" value="Genomic_DNA"/>
</dbReference>
<dbReference type="Proteomes" id="UP001611075">
    <property type="component" value="Unassembled WGS sequence"/>
</dbReference>
<dbReference type="InterPro" id="IPR003593">
    <property type="entry name" value="AAA+_ATPase"/>
</dbReference>
<dbReference type="InterPro" id="IPR003439">
    <property type="entry name" value="ABC_transporter-like_ATP-bd"/>
</dbReference>
<dbReference type="RefSeq" id="WP_396686012.1">
    <property type="nucleotide sequence ID" value="NZ_JBIRPU010000055.1"/>
</dbReference>
<dbReference type="PROSITE" id="PS50893">
    <property type="entry name" value="ABC_TRANSPORTER_2"/>
    <property type="match status" value="1"/>
</dbReference>
<name>A0ABW7SVX4_9ACTN</name>
<dbReference type="PANTHER" id="PTHR43820">
    <property type="entry name" value="HIGH-AFFINITY BRANCHED-CHAIN AMINO ACID TRANSPORT ATP-BINDING PROTEIN LIVF"/>
    <property type="match status" value="1"/>
</dbReference>
<accession>A0ABW7SVX4</accession>
<keyword evidence="5" id="KW-0029">Amino-acid transport</keyword>
<protein>
    <submittedName>
        <fullName evidence="8">ABC transporter ATP-binding protein</fullName>
    </submittedName>
</protein>
<keyword evidence="2" id="KW-0813">Transport</keyword>
<dbReference type="InterPro" id="IPR027417">
    <property type="entry name" value="P-loop_NTPase"/>
</dbReference>
<comment type="similarity">
    <text evidence="1">Belongs to the ABC transporter superfamily.</text>
</comment>
<evidence type="ECO:0000256" key="1">
    <source>
        <dbReference type="ARBA" id="ARBA00005417"/>
    </source>
</evidence>
<gene>
    <name evidence="8" type="ORF">ACH4OY_31750</name>
</gene>
<evidence type="ECO:0000313" key="9">
    <source>
        <dbReference type="Proteomes" id="UP001611075"/>
    </source>
</evidence>
<dbReference type="InterPro" id="IPR052156">
    <property type="entry name" value="BCAA_Transport_ATP-bd_LivF"/>
</dbReference>
<keyword evidence="9" id="KW-1185">Reference proteome</keyword>
<comment type="caution">
    <text evidence="8">The sequence shown here is derived from an EMBL/GenBank/DDBJ whole genome shotgun (WGS) entry which is preliminary data.</text>
</comment>
<evidence type="ECO:0000256" key="2">
    <source>
        <dbReference type="ARBA" id="ARBA00022448"/>
    </source>
</evidence>
<dbReference type="SUPFAM" id="SSF52540">
    <property type="entry name" value="P-loop containing nucleoside triphosphate hydrolases"/>
    <property type="match status" value="1"/>
</dbReference>
<evidence type="ECO:0000256" key="4">
    <source>
        <dbReference type="ARBA" id="ARBA00022840"/>
    </source>
</evidence>
<organism evidence="8 9">
    <name type="scientific">Micromonospora rubida</name>
    <dbReference type="NCBI Taxonomy" id="2697657"/>
    <lineage>
        <taxon>Bacteria</taxon>
        <taxon>Bacillati</taxon>
        <taxon>Actinomycetota</taxon>
        <taxon>Actinomycetes</taxon>
        <taxon>Micromonosporales</taxon>
        <taxon>Micromonosporaceae</taxon>
        <taxon>Micromonospora</taxon>
    </lineage>
</organism>
<reference evidence="8 9" key="1">
    <citation type="submission" date="2024-10" db="EMBL/GenBank/DDBJ databases">
        <title>The Natural Products Discovery Center: Release of the First 8490 Sequenced Strains for Exploring Actinobacteria Biosynthetic Diversity.</title>
        <authorList>
            <person name="Kalkreuter E."/>
            <person name="Kautsar S.A."/>
            <person name="Yang D."/>
            <person name="Bader C.D."/>
            <person name="Teijaro C.N."/>
            <person name="Fluegel L."/>
            <person name="Davis C.M."/>
            <person name="Simpson J.R."/>
            <person name="Lauterbach L."/>
            <person name="Steele A.D."/>
            <person name="Gui C."/>
            <person name="Meng S."/>
            <person name="Li G."/>
            <person name="Viehrig K."/>
            <person name="Ye F."/>
            <person name="Su P."/>
            <person name="Kiefer A.F."/>
            <person name="Nichols A."/>
            <person name="Cepeda A.J."/>
            <person name="Yan W."/>
            <person name="Fan B."/>
            <person name="Jiang Y."/>
            <person name="Adhikari A."/>
            <person name="Zheng C.-J."/>
            <person name="Schuster L."/>
            <person name="Cowan T.M."/>
            <person name="Smanski M.J."/>
            <person name="Chevrette M.G."/>
            <person name="De Carvalho L.P.S."/>
            <person name="Shen B."/>
        </authorList>
    </citation>
    <scope>NUCLEOTIDE SEQUENCE [LARGE SCALE GENOMIC DNA]</scope>
    <source>
        <strain evidence="8 9">NPDC021253</strain>
    </source>
</reference>
<keyword evidence="3" id="KW-0547">Nucleotide-binding</keyword>
<dbReference type="GO" id="GO:0005524">
    <property type="term" value="F:ATP binding"/>
    <property type="evidence" value="ECO:0007669"/>
    <property type="project" value="UniProtKB-KW"/>
</dbReference>
<evidence type="ECO:0000313" key="8">
    <source>
        <dbReference type="EMBL" id="MFI0797215.1"/>
    </source>
</evidence>
<sequence>MLRIGELTVGYEPDVPVLHTVSMALPPNGVHAIVGPNGAGKTTLLHTIAGHLRPTTGYVMLDGRDITGIRAVRAARAGIALAPQGRRLWSSLTVRDHLTMTRPAATAQEQGRDWSVDDLLDVFPALAARLHHRAHELSGGEQQMLTLARALRLAPRLLLCDEPTEGLAPTVANRIRAVLADLPRHGVTVLVTLPQARAAANLAHTVHVLTAGRLSDPVDPTTTHADDLIRRHLGLTTDDEPSPRTEPRTTVRACHRPPAHG</sequence>
<dbReference type="InterPro" id="IPR017871">
    <property type="entry name" value="ABC_transporter-like_CS"/>
</dbReference>
<feature type="domain" description="ABC transporter" evidence="7">
    <location>
        <begin position="2"/>
        <end position="236"/>
    </location>
</feature>
<dbReference type="PROSITE" id="PS00211">
    <property type="entry name" value="ABC_TRANSPORTER_1"/>
    <property type="match status" value="1"/>
</dbReference>
<evidence type="ECO:0000256" key="5">
    <source>
        <dbReference type="ARBA" id="ARBA00022970"/>
    </source>
</evidence>